<keyword evidence="3" id="KW-1185">Reference proteome</keyword>
<sequence length="692" mass="79474">MEPHILSTIAGRAATPMDIPEVAEMILSYLDDWTINAKVALVCRKWLNACLHRINREATWDTVDLQENSNDNGLNWLWQASRINCYLREGVQSTVEWEALCEILRRRHEAYLEKLEQRKPGYLMDRSNKTDDDSGAASRHLPPPPLLDLPLRELWIHGYADLSLSRLFPYATAITNLNILFASNGAIEMRLLFNNCPHLESISLESLCTLTLSGPWVLNEKTLKKRCPLPLRRLQFKGVQLPQSCLESLLTISPFVQQLTVCEVKPRTIGPYILDGPKLVEHVKQHNRHLQSFHFSNKENRSNILEIQLPNVVDNAHSYTTGIQRTFRGQEFAPSHVRILQLQQADMLTNIELLTQCPDLHDCLCLLPTLLHLKAPLAGFSLEYMDVHNRWQHGRIRRGEGTSLPKLWVCRDLQTLHLGLYGYGNNPEMARLLFGYVSVLCPKLRDLEISGIDPWRPAWSTYRPTPLTMGLEGGLCLLSRLRFLERLRVGALDENIKLLSFHWDWMVVSSDRKTEAAKQKKRLKVIQSWKDKLAAEARRDKLRWQNMCLLEGVQDLTAHLGDDEQLKSELQHLGLLKDVALCLEGMHMHLEEEYGDGRHKRWPRLQHISIYRIAPFGQSIEKEMERLILAGKVEWKVLAGENLRRQKYALGMFAGLAVLVVALDLPTWSLWALVLYFFIPGTGKEIVRQGGR</sequence>
<evidence type="ECO:0000313" key="3">
    <source>
        <dbReference type="Proteomes" id="UP001194580"/>
    </source>
</evidence>
<dbReference type="InterPro" id="IPR032675">
    <property type="entry name" value="LRR_dom_sf"/>
</dbReference>
<feature type="transmembrane region" description="Helical" evidence="1">
    <location>
        <begin position="648"/>
        <end position="679"/>
    </location>
</feature>
<keyword evidence="1" id="KW-1133">Transmembrane helix</keyword>
<organism evidence="2 3">
    <name type="scientific">Linnemannia exigua</name>
    <dbReference type="NCBI Taxonomy" id="604196"/>
    <lineage>
        <taxon>Eukaryota</taxon>
        <taxon>Fungi</taxon>
        <taxon>Fungi incertae sedis</taxon>
        <taxon>Mucoromycota</taxon>
        <taxon>Mortierellomycotina</taxon>
        <taxon>Mortierellomycetes</taxon>
        <taxon>Mortierellales</taxon>
        <taxon>Mortierellaceae</taxon>
        <taxon>Linnemannia</taxon>
    </lineage>
</organism>
<proteinExistence type="predicted"/>
<dbReference type="Gene3D" id="3.80.10.10">
    <property type="entry name" value="Ribonuclease Inhibitor"/>
    <property type="match status" value="1"/>
</dbReference>
<keyword evidence="1" id="KW-0812">Transmembrane</keyword>
<dbReference type="Proteomes" id="UP001194580">
    <property type="component" value="Unassembled WGS sequence"/>
</dbReference>
<reference evidence="2" key="1">
    <citation type="journal article" date="2020" name="Fungal Divers.">
        <title>Resolving the Mortierellaceae phylogeny through synthesis of multi-gene phylogenetics and phylogenomics.</title>
        <authorList>
            <person name="Vandepol N."/>
            <person name="Liber J."/>
            <person name="Desiro A."/>
            <person name="Na H."/>
            <person name="Kennedy M."/>
            <person name="Barry K."/>
            <person name="Grigoriev I.V."/>
            <person name="Miller A.N."/>
            <person name="O'Donnell K."/>
            <person name="Stajich J.E."/>
            <person name="Bonito G."/>
        </authorList>
    </citation>
    <scope>NUCLEOTIDE SEQUENCE</scope>
    <source>
        <strain evidence="2">NRRL 28262</strain>
    </source>
</reference>
<evidence type="ECO:0008006" key="4">
    <source>
        <dbReference type="Google" id="ProtNLM"/>
    </source>
</evidence>
<evidence type="ECO:0000313" key="2">
    <source>
        <dbReference type="EMBL" id="KAG0277559.1"/>
    </source>
</evidence>
<comment type="caution">
    <text evidence="2">The sequence shown here is derived from an EMBL/GenBank/DDBJ whole genome shotgun (WGS) entry which is preliminary data.</text>
</comment>
<name>A0AAD4DGY5_9FUNG</name>
<keyword evidence="1" id="KW-0472">Membrane</keyword>
<gene>
    <name evidence="2" type="ORF">BGZ95_005730</name>
</gene>
<protein>
    <recommendedName>
        <fullName evidence="4">F-box domain-containing protein</fullName>
    </recommendedName>
</protein>
<accession>A0AAD4DGY5</accession>
<evidence type="ECO:0000256" key="1">
    <source>
        <dbReference type="SAM" id="Phobius"/>
    </source>
</evidence>
<dbReference type="AlphaFoldDB" id="A0AAD4DGY5"/>
<dbReference type="CDD" id="cd09917">
    <property type="entry name" value="F-box_SF"/>
    <property type="match status" value="1"/>
</dbReference>
<dbReference type="EMBL" id="JAAAIL010000265">
    <property type="protein sequence ID" value="KAG0277559.1"/>
    <property type="molecule type" value="Genomic_DNA"/>
</dbReference>